<evidence type="ECO:0000256" key="4">
    <source>
        <dbReference type="ARBA" id="ARBA00023163"/>
    </source>
</evidence>
<name>A0A200QTC6_MACCD</name>
<evidence type="ECO:0000313" key="7">
    <source>
        <dbReference type="EMBL" id="OVA13692.1"/>
    </source>
</evidence>
<dbReference type="PANTHER" id="PTHR31194:SF166">
    <property type="entry name" value="PATHOGENESIS-RELATED GENES TRANSCRIPTIONAL ACTIVATOR PTI6"/>
    <property type="match status" value="1"/>
</dbReference>
<dbReference type="STRING" id="56857.A0A200QTC6"/>
<keyword evidence="4" id="KW-0804">Transcription</keyword>
<dbReference type="GO" id="GO:0003700">
    <property type="term" value="F:DNA-binding transcription factor activity"/>
    <property type="evidence" value="ECO:0007669"/>
    <property type="project" value="InterPro"/>
</dbReference>
<accession>A0A200QTC6</accession>
<evidence type="ECO:0000256" key="3">
    <source>
        <dbReference type="ARBA" id="ARBA00023125"/>
    </source>
</evidence>
<dbReference type="GO" id="GO:0003677">
    <property type="term" value="F:DNA binding"/>
    <property type="evidence" value="ECO:0007669"/>
    <property type="project" value="UniProtKB-KW"/>
</dbReference>
<evidence type="ECO:0000313" key="8">
    <source>
        <dbReference type="Proteomes" id="UP000195402"/>
    </source>
</evidence>
<dbReference type="SUPFAM" id="SSF54171">
    <property type="entry name" value="DNA-binding domain"/>
    <property type="match status" value="1"/>
</dbReference>
<evidence type="ECO:0000256" key="1">
    <source>
        <dbReference type="ARBA" id="ARBA00004123"/>
    </source>
</evidence>
<organism evidence="7 8">
    <name type="scientific">Macleaya cordata</name>
    <name type="common">Five-seeded plume-poppy</name>
    <name type="synonym">Bocconia cordata</name>
    <dbReference type="NCBI Taxonomy" id="56857"/>
    <lineage>
        <taxon>Eukaryota</taxon>
        <taxon>Viridiplantae</taxon>
        <taxon>Streptophyta</taxon>
        <taxon>Embryophyta</taxon>
        <taxon>Tracheophyta</taxon>
        <taxon>Spermatophyta</taxon>
        <taxon>Magnoliopsida</taxon>
        <taxon>Ranunculales</taxon>
        <taxon>Papaveraceae</taxon>
        <taxon>Papaveroideae</taxon>
        <taxon>Macleaya</taxon>
    </lineage>
</organism>
<dbReference type="InterPro" id="IPR036955">
    <property type="entry name" value="AP2/ERF_dom_sf"/>
</dbReference>
<keyword evidence="2" id="KW-0805">Transcription regulation</keyword>
<dbReference type="Pfam" id="PF00847">
    <property type="entry name" value="AP2"/>
    <property type="match status" value="1"/>
</dbReference>
<reference evidence="7 8" key="1">
    <citation type="journal article" date="2017" name="Mol. Plant">
        <title>The Genome of Medicinal Plant Macleaya cordata Provides New Insights into Benzylisoquinoline Alkaloids Metabolism.</title>
        <authorList>
            <person name="Liu X."/>
            <person name="Liu Y."/>
            <person name="Huang P."/>
            <person name="Ma Y."/>
            <person name="Qing Z."/>
            <person name="Tang Q."/>
            <person name="Cao H."/>
            <person name="Cheng P."/>
            <person name="Zheng Y."/>
            <person name="Yuan Z."/>
            <person name="Zhou Y."/>
            <person name="Liu J."/>
            <person name="Tang Z."/>
            <person name="Zhuo Y."/>
            <person name="Zhang Y."/>
            <person name="Yu L."/>
            <person name="Huang J."/>
            <person name="Yang P."/>
            <person name="Peng Q."/>
            <person name="Zhang J."/>
            <person name="Jiang W."/>
            <person name="Zhang Z."/>
            <person name="Lin K."/>
            <person name="Ro D.K."/>
            <person name="Chen X."/>
            <person name="Xiong X."/>
            <person name="Shang Y."/>
            <person name="Huang S."/>
            <person name="Zeng J."/>
        </authorList>
    </citation>
    <scope>NUCLEOTIDE SEQUENCE [LARGE SCALE GENOMIC DNA]</scope>
    <source>
        <strain evidence="8">cv. BLH2017</strain>
        <tissue evidence="7">Root</tissue>
    </source>
</reference>
<evidence type="ECO:0000259" key="6">
    <source>
        <dbReference type="PROSITE" id="PS51032"/>
    </source>
</evidence>
<evidence type="ECO:0000256" key="5">
    <source>
        <dbReference type="ARBA" id="ARBA00023242"/>
    </source>
</evidence>
<protein>
    <submittedName>
        <fullName evidence="7">AP2/ERF domain</fullName>
    </submittedName>
</protein>
<feature type="domain" description="AP2/ERF" evidence="6">
    <location>
        <begin position="112"/>
        <end position="169"/>
    </location>
</feature>
<dbReference type="PIRSF" id="PIRSF038123">
    <property type="entry name" value="PTI6"/>
    <property type="match status" value="1"/>
</dbReference>
<dbReference type="InterPro" id="IPR050913">
    <property type="entry name" value="AP2/ERF_ERF"/>
</dbReference>
<dbReference type="PANTHER" id="PTHR31194">
    <property type="entry name" value="SHN SHINE , DNA BINDING / TRANSCRIPTION FACTOR"/>
    <property type="match status" value="1"/>
</dbReference>
<dbReference type="InParanoid" id="A0A200QTC6"/>
<dbReference type="InterPro" id="IPR016177">
    <property type="entry name" value="DNA-bd_dom_sf"/>
</dbReference>
<comment type="caution">
    <text evidence="7">The sequence shown here is derived from an EMBL/GenBank/DDBJ whole genome shotgun (WGS) entry which is preliminary data.</text>
</comment>
<proteinExistence type="predicted"/>
<dbReference type="FunFam" id="3.30.730.10:FF:000001">
    <property type="entry name" value="Ethylene-responsive transcription factor 2"/>
    <property type="match status" value="1"/>
</dbReference>
<dbReference type="AlphaFoldDB" id="A0A200QTC6"/>
<dbReference type="InterPro" id="IPR001471">
    <property type="entry name" value="AP2/ERF_dom"/>
</dbReference>
<keyword evidence="8" id="KW-1185">Reference proteome</keyword>
<dbReference type="PROSITE" id="PS51032">
    <property type="entry name" value="AP2_ERF"/>
    <property type="match status" value="1"/>
</dbReference>
<sequence length="254" mass="29016">MDVQQPVVKFSDHVLTTRKLIQSRKSTGKSIDSDENRSGTRKIRQKVVRIIFTDVDATDSSSDDEEEFVRRVKRHIRQIDIVSPAAKKRRKVSSVNSKRFRLSESDERHQKRFRGVRQRPWGRWAAEIRDPTRGKRLWLGTYDTPEEAAAVYDNAAVRLKGPDAITNFPSVSQTQTTVTSNGDDFSKTTAASSPTSVLRYGDFTPLESFGYGDVDAFGFDFELSLTLPELPKKYFAEEDFSEFDMDDFSLEVVR</sequence>
<comment type="subcellular location">
    <subcellularLocation>
        <location evidence="1">Nucleus</location>
    </subcellularLocation>
</comment>
<keyword evidence="3" id="KW-0238">DNA-binding</keyword>
<dbReference type="OrthoDB" id="682005at2759"/>
<dbReference type="EMBL" id="MVGT01001100">
    <property type="protein sequence ID" value="OVA13692.1"/>
    <property type="molecule type" value="Genomic_DNA"/>
</dbReference>
<dbReference type="GO" id="GO:0005634">
    <property type="term" value="C:nucleus"/>
    <property type="evidence" value="ECO:0007669"/>
    <property type="project" value="UniProtKB-SubCell"/>
</dbReference>
<dbReference type="OMA" id="FAMTEKY"/>
<evidence type="ECO:0000256" key="2">
    <source>
        <dbReference type="ARBA" id="ARBA00023015"/>
    </source>
</evidence>
<dbReference type="CDD" id="cd00018">
    <property type="entry name" value="AP2"/>
    <property type="match status" value="1"/>
</dbReference>
<keyword evidence="5" id="KW-0539">Nucleus</keyword>
<dbReference type="SMART" id="SM00380">
    <property type="entry name" value="AP2"/>
    <property type="match status" value="1"/>
</dbReference>
<gene>
    <name evidence="7" type="ORF">BVC80_1767g13</name>
</gene>
<dbReference type="PRINTS" id="PR00367">
    <property type="entry name" value="ETHRSPELEMNT"/>
</dbReference>
<dbReference type="Gene3D" id="3.30.730.10">
    <property type="entry name" value="AP2/ERF domain"/>
    <property type="match status" value="1"/>
</dbReference>
<dbReference type="Proteomes" id="UP000195402">
    <property type="component" value="Unassembled WGS sequence"/>
</dbReference>